<evidence type="ECO:0000256" key="1">
    <source>
        <dbReference type="SAM" id="MobiDB-lite"/>
    </source>
</evidence>
<feature type="compositionally biased region" description="Low complexity" evidence="1">
    <location>
        <begin position="31"/>
        <end position="47"/>
    </location>
</feature>
<evidence type="ECO:0000313" key="3">
    <source>
        <dbReference type="Proteomes" id="UP000728185"/>
    </source>
</evidence>
<feature type="compositionally biased region" description="Polar residues" evidence="1">
    <location>
        <begin position="122"/>
        <end position="132"/>
    </location>
</feature>
<accession>A0A8E0RNG6</accession>
<feature type="region of interest" description="Disordered" evidence="1">
    <location>
        <begin position="21"/>
        <end position="55"/>
    </location>
</feature>
<reference evidence="2" key="1">
    <citation type="submission" date="2019-05" db="EMBL/GenBank/DDBJ databases">
        <title>Annotation for the trematode Fasciolopsis buski.</title>
        <authorList>
            <person name="Choi Y.-J."/>
        </authorList>
    </citation>
    <scope>NUCLEOTIDE SEQUENCE</scope>
    <source>
        <strain evidence="2">HT</strain>
        <tissue evidence="2">Whole worm</tissue>
    </source>
</reference>
<keyword evidence="3" id="KW-1185">Reference proteome</keyword>
<gene>
    <name evidence="2" type="ORF">FBUS_01355</name>
</gene>
<organism evidence="2 3">
    <name type="scientific">Fasciolopsis buskii</name>
    <dbReference type="NCBI Taxonomy" id="27845"/>
    <lineage>
        <taxon>Eukaryota</taxon>
        <taxon>Metazoa</taxon>
        <taxon>Spiralia</taxon>
        <taxon>Lophotrochozoa</taxon>
        <taxon>Platyhelminthes</taxon>
        <taxon>Trematoda</taxon>
        <taxon>Digenea</taxon>
        <taxon>Plagiorchiida</taxon>
        <taxon>Echinostomata</taxon>
        <taxon>Echinostomatoidea</taxon>
        <taxon>Fasciolidae</taxon>
        <taxon>Fasciolopsis</taxon>
    </lineage>
</organism>
<dbReference type="Proteomes" id="UP000728185">
    <property type="component" value="Unassembled WGS sequence"/>
</dbReference>
<protein>
    <submittedName>
        <fullName evidence="2">Uncharacterized protein</fullName>
    </submittedName>
</protein>
<feature type="region of interest" description="Disordered" evidence="1">
    <location>
        <begin position="100"/>
        <end position="164"/>
    </location>
</feature>
<comment type="caution">
    <text evidence="2">The sequence shown here is derived from an EMBL/GenBank/DDBJ whole genome shotgun (WGS) entry which is preliminary data.</text>
</comment>
<dbReference type="EMBL" id="LUCM01009708">
    <property type="protein sequence ID" value="KAA0186506.1"/>
    <property type="molecule type" value="Genomic_DNA"/>
</dbReference>
<feature type="compositionally biased region" description="Pro residues" evidence="1">
    <location>
        <begin position="133"/>
        <end position="142"/>
    </location>
</feature>
<name>A0A8E0RNG6_9TREM</name>
<sequence length="164" mass="17757">MHPGSTGSLGRKWRPPLHQGLYLVPEDGENTSESTSTDPPTTRSMTSARRPNNVTQLKSPICHSAPSFRATFSIMRLTKLRFCFFGLIECQAYLKMVSRPKPGRAHSLPTSALLPGSPLAQRPSTNPFTSNKPPAPPPPPSAPTLGHHNHHHPSSCSPPVESGQ</sequence>
<feature type="compositionally biased region" description="Low complexity" evidence="1">
    <location>
        <begin position="154"/>
        <end position="164"/>
    </location>
</feature>
<evidence type="ECO:0000313" key="2">
    <source>
        <dbReference type="EMBL" id="KAA0186506.1"/>
    </source>
</evidence>
<dbReference type="AlphaFoldDB" id="A0A8E0RNG6"/>
<proteinExistence type="predicted"/>